<dbReference type="STRING" id="1121428.DESHY_20149"/>
<dbReference type="OrthoDB" id="9934250at2"/>
<dbReference type="Proteomes" id="UP000009315">
    <property type="component" value="Unassembled WGS sequence"/>
</dbReference>
<comment type="caution">
    <text evidence="1">The sequence shown here is derived from an EMBL/GenBank/DDBJ whole genome shotgun (WGS) entry which is preliminary data.</text>
</comment>
<sequence length="75" mass="8073">MQIKLKAVKITHNEDGTVSTKLQPELIGGVEGSYTSGELFITVPNAELQPPTLTHGAELDSNLKPFVEAVEEPTI</sequence>
<organism evidence="1 2">
    <name type="scientific">Desulforamulus hydrothermalis Lam5 = DSM 18033</name>
    <dbReference type="NCBI Taxonomy" id="1121428"/>
    <lineage>
        <taxon>Bacteria</taxon>
        <taxon>Bacillati</taxon>
        <taxon>Bacillota</taxon>
        <taxon>Clostridia</taxon>
        <taxon>Eubacteriales</taxon>
        <taxon>Peptococcaceae</taxon>
        <taxon>Desulforamulus</taxon>
    </lineage>
</organism>
<gene>
    <name evidence="1" type="ORF">DESHY_20149</name>
</gene>
<keyword evidence="2" id="KW-1185">Reference proteome</keyword>
<protein>
    <submittedName>
        <fullName evidence="1">Uncharacterized protein</fullName>
    </submittedName>
</protein>
<dbReference type="RefSeq" id="WP_008411629.1">
    <property type="nucleotide sequence ID" value="NZ_CAOS01000009.1"/>
</dbReference>
<evidence type="ECO:0000313" key="1">
    <source>
        <dbReference type="EMBL" id="CCO08280.1"/>
    </source>
</evidence>
<accession>K8DZA7</accession>
<dbReference type="AlphaFoldDB" id="K8DZA7"/>
<name>K8DZA7_9FIRM</name>
<dbReference type="EMBL" id="CAOS01000009">
    <property type="protein sequence ID" value="CCO08280.1"/>
    <property type="molecule type" value="Genomic_DNA"/>
</dbReference>
<proteinExistence type="predicted"/>
<reference evidence="1 2" key="1">
    <citation type="journal article" date="2013" name="Genome Announc.">
        <title>Genome Sequence of the Sulfate-Reducing Bacterium Desulfotomaculum hydrothermale Lam5(T).</title>
        <authorList>
            <person name="Amin O."/>
            <person name="Fardeau M.L."/>
            <person name="Valette O."/>
            <person name="Hirschler-Rea A."/>
            <person name="Barbe V."/>
            <person name="Medigue C."/>
            <person name="Vacherie B."/>
            <person name="Ollivier B."/>
            <person name="Bertin P.N."/>
            <person name="Dolla A."/>
        </authorList>
    </citation>
    <scope>NUCLEOTIDE SEQUENCE [LARGE SCALE GENOMIC DNA]</scope>
    <source>
        <strain evidence="2">Lam5 / DSM 18033</strain>
    </source>
</reference>
<evidence type="ECO:0000313" key="2">
    <source>
        <dbReference type="Proteomes" id="UP000009315"/>
    </source>
</evidence>